<dbReference type="EMBL" id="CP017834">
    <property type="protein sequence ID" value="APJ04403.1"/>
    <property type="molecule type" value="Genomic_DNA"/>
</dbReference>
<reference evidence="2 3" key="1">
    <citation type="submission" date="2016-10" db="EMBL/GenBank/DDBJ databases">
        <title>Silvanigrella aquatica sp. nov., isolated from a freshwater lake located in the Black Forest, Germany, description of Silvanigrellaceae fam. nov., Silvanigrellales ord. nov., reclassification of the order Bdellovibrionales in the class Oligoflexia, reclassification of the families Bacteriovoracaceae and Halobacteriovoraceae in the new order Bacteriovoracales ord. nov., and reclassification of the family Pseudobacteriovoracaceae in the order Oligoflexiales.</title>
        <authorList>
            <person name="Hahn M.W."/>
            <person name="Schmidt J."/>
            <person name="Koll U."/>
            <person name="Rohde M."/>
            <person name="Verbag S."/>
            <person name="Pitt A."/>
            <person name="Nakai R."/>
            <person name="Naganuma T."/>
            <person name="Lang E."/>
        </authorList>
    </citation>
    <scope>NUCLEOTIDE SEQUENCE [LARGE SCALE GENOMIC DNA]</scope>
    <source>
        <strain evidence="2 3">MWH-Nonnen-W8red</strain>
    </source>
</reference>
<dbReference type="RefSeq" id="WP_148698159.1">
    <property type="nucleotide sequence ID" value="NZ_CP017834.1"/>
</dbReference>
<dbReference type="KEGG" id="saqi:AXG55_10990"/>
<evidence type="ECO:0000256" key="1">
    <source>
        <dbReference type="SAM" id="SignalP"/>
    </source>
</evidence>
<keyword evidence="3" id="KW-1185">Reference proteome</keyword>
<dbReference type="Proteomes" id="UP000184731">
    <property type="component" value="Chromosome"/>
</dbReference>
<sequence length="574" mass="62568">MKYISLFALVSASIPAMAFANSKIQTTTLPLPVNQQMQQQDKPSIDFVVGLPVYQDSVDAKQYYYIPKLQASVNADGVSATFIKNEVAVSSSSLISDLSMKLSNLTSEEYFNARKVVMDLQKVLDDAIKANPSDPNIAVYQNYLNKALERKKAAEANVSSFQGSLPAGVLTSMYNNITTLFSNAGIYFPLNFGESITERHNRLNQSLVALNSSNGGLITGNIYGGFTADELLKIKTYKNNYAQDIRIAIMPMSGLSFESLTELQYDANGVKSQRAGIPIFSSLKGGGNLAGATFNFDLTTNGAVSFARNLSPFIPPIAVKGVLKQQVSSYKAILDCDFTSGMLPGVKSVINKQVAVYQDNIVSNLIPNVQQAQSACKLTMISGDKEAAYIAAVQAIEKEIGQLQIQKSNLSPGDKSQYWQQVQQQNQQIPPVPINDQTQQNGYQNVFQAYQQSGWEQSASTALSNRPNFYWQTNVQDLASLKGLKIHKELASFETQAIQISIPTNLCFVWNVNSRAYRACNPGEQSAAVPLTDASQAASQSQSCVGYKDANQCGNNRNIMAPTSPEGNILPDFL</sequence>
<dbReference type="OrthoDB" id="5288799at2"/>
<feature type="chain" id="PRO_5013222058" evidence="1">
    <location>
        <begin position="19"/>
        <end position="574"/>
    </location>
</feature>
<gene>
    <name evidence="2" type="ORF">AXG55_10990</name>
</gene>
<evidence type="ECO:0000313" key="2">
    <source>
        <dbReference type="EMBL" id="APJ04403.1"/>
    </source>
</evidence>
<accession>A0A1L4D2G9</accession>
<protein>
    <submittedName>
        <fullName evidence="2">Uncharacterized protein</fullName>
    </submittedName>
</protein>
<dbReference type="STRING" id="1915309.AXG55_10990"/>
<keyword evidence="1" id="KW-0732">Signal</keyword>
<proteinExistence type="predicted"/>
<dbReference type="AlphaFoldDB" id="A0A1L4D2G9"/>
<organism evidence="2 3">
    <name type="scientific">Silvanigrella aquatica</name>
    <dbReference type="NCBI Taxonomy" id="1915309"/>
    <lineage>
        <taxon>Bacteria</taxon>
        <taxon>Pseudomonadati</taxon>
        <taxon>Bdellovibrionota</taxon>
        <taxon>Oligoflexia</taxon>
        <taxon>Silvanigrellales</taxon>
        <taxon>Silvanigrellaceae</taxon>
        <taxon>Silvanigrella</taxon>
    </lineage>
</organism>
<feature type="signal peptide" evidence="1">
    <location>
        <begin position="1"/>
        <end position="18"/>
    </location>
</feature>
<name>A0A1L4D2G9_9BACT</name>
<evidence type="ECO:0000313" key="3">
    <source>
        <dbReference type="Proteomes" id="UP000184731"/>
    </source>
</evidence>